<comment type="caution">
    <text evidence="2">The sequence shown here is derived from an EMBL/GenBank/DDBJ whole genome shotgun (WGS) entry which is preliminary data.</text>
</comment>
<keyword evidence="1" id="KW-0472">Membrane</keyword>
<dbReference type="InterPro" id="IPR036249">
    <property type="entry name" value="Thioredoxin-like_sf"/>
</dbReference>
<dbReference type="Gene3D" id="3.40.30.10">
    <property type="entry name" value="Glutaredoxin"/>
    <property type="match status" value="1"/>
</dbReference>
<dbReference type="AlphaFoldDB" id="S8ELK2"/>
<feature type="transmembrane region" description="Helical" evidence="1">
    <location>
        <begin position="20"/>
        <end position="39"/>
    </location>
</feature>
<keyword evidence="1" id="KW-0812">Transmembrane</keyword>
<dbReference type="EMBL" id="AUSU01000407">
    <property type="protein sequence ID" value="EPS73532.1"/>
    <property type="molecule type" value="Genomic_DNA"/>
</dbReference>
<gene>
    <name evidence="2" type="ORF">M569_01224</name>
</gene>
<evidence type="ECO:0000256" key="1">
    <source>
        <dbReference type="SAM" id="Phobius"/>
    </source>
</evidence>
<reference evidence="2 3" key="1">
    <citation type="journal article" date="2013" name="BMC Genomics">
        <title>The miniature genome of a carnivorous plant Genlisea aurea contains a low number of genes and short non-coding sequences.</title>
        <authorList>
            <person name="Leushkin E.V."/>
            <person name="Sutormin R.A."/>
            <person name="Nabieva E.R."/>
            <person name="Penin A.A."/>
            <person name="Kondrashov A.S."/>
            <person name="Logacheva M.D."/>
        </authorList>
    </citation>
    <scope>NUCLEOTIDE SEQUENCE [LARGE SCALE GENOMIC DNA]</scope>
</reference>
<evidence type="ECO:0000313" key="3">
    <source>
        <dbReference type="Proteomes" id="UP000015453"/>
    </source>
</evidence>
<feature type="transmembrane region" description="Helical" evidence="1">
    <location>
        <begin position="90"/>
        <end position="117"/>
    </location>
</feature>
<protein>
    <recommendedName>
        <fullName evidence="4">Thioredoxin domain-containing protein</fullName>
    </recommendedName>
</protein>
<feature type="non-terminal residue" evidence="2">
    <location>
        <position position="1"/>
    </location>
</feature>
<evidence type="ECO:0000313" key="2">
    <source>
        <dbReference type="EMBL" id="EPS73532.1"/>
    </source>
</evidence>
<keyword evidence="1" id="KW-1133">Transmembrane helix</keyword>
<name>S8ELK2_9LAMI</name>
<evidence type="ECO:0008006" key="4">
    <source>
        <dbReference type="Google" id="ProtNLM"/>
    </source>
</evidence>
<sequence>RDRSPMVDVAKCMNLMVSEPYYLLHILAFFSYIPARCFVAEALTPLRSAHLFRREIQALLVLCVLVAVKVRRSESWEAFVEDALFYAKITLAGIALVMDYHLALWYAVAFLVIYAIAQQPACEGLGSTSCMTPLQLETLLTEGNSSKFWMVEFRSSSQSTCIRSSSFFPELSITFSNKNLSFGSVDLGLFPNAAEKFGIPSGKLLHQLPIYMLFRDGVEVSRLPEEDSGPSFFDAPLSKV</sequence>
<organism evidence="2 3">
    <name type="scientific">Genlisea aurea</name>
    <dbReference type="NCBI Taxonomy" id="192259"/>
    <lineage>
        <taxon>Eukaryota</taxon>
        <taxon>Viridiplantae</taxon>
        <taxon>Streptophyta</taxon>
        <taxon>Embryophyta</taxon>
        <taxon>Tracheophyta</taxon>
        <taxon>Spermatophyta</taxon>
        <taxon>Magnoliopsida</taxon>
        <taxon>eudicotyledons</taxon>
        <taxon>Gunneridae</taxon>
        <taxon>Pentapetalae</taxon>
        <taxon>asterids</taxon>
        <taxon>lamiids</taxon>
        <taxon>Lamiales</taxon>
        <taxon>Lentibulariaceae</taxon>
        <taxon>Genlisea</taxon>
    </lineage>
</organism>
<dbReference type="OrthoDB" id="20229at2759"/>
<accession>S8ELK2</accession>
<dbReference type="Proteomes" id="UP000015453">
    <property type="component" value="Unassembled WGS sequence"/>
</dbReference>
<dbReference type="SUPFAM" id="SSF52833">
    <property type="entry name" value="Thioredoxin-like"/>
    <property type="match status" value="1"/>
</dbReference>
<keyword evidence="3" id="KW-1185">Reference proteome</keyword>
<feature type="non-terminal residue" evidence="2">
    <location>
        <position position="240"/>
    </location>
</feature>
<proteinExistence type="predicted"/>